<accession>A0AAN9LSD4</accession>
<organism evidence="1 2">
    <name type="scientific">Canavalia gladiata</name>
    <name type="common">Sword bean</name>
    <name type="synonym">Dolichos gladiatus</name>
    <dbReference type="NCBI Taxonomy" id="3824"/>
    <lineage>
        <taxon>Eukaryota</taxon>
        <taxon>Viridiplantae</taxon>
        <taxon>Streptophyta</taxon>
        <taxon>Embryophyta</taxon>
        <taxon>Tracheophyta</taxon>
        <taxon>Spermatophyta</taxon>
        <taxon>Magnoliopsida</taxon>
        <taxon>eudicotyledons</taxon>
        <taxon>Gunneridae</taxon>
        <taxon>Pentapetalae</taxon>
        <taxon>rosids</taxon>
        <taxon>fabids</taxon>
        <taxon>Fabales</taxon>
        <taxon>Fabaceae</taxon>
        <taxon>Papilionoideae</taxon>
        <taxon>50 kb inversion clade</taxon>
        <taxon>NPAAA clade</taxon>
        <taxon>indigoferoid/millettioid clade</taxon>
        <taxon>Phaseoleae</taxon>
        <taxon>Canavalia</taxon>
    </lineage>
</organism>
<dbReference type="AlphaFoldDB" id="A0AAN9LSD4"/>
<evidence type="ECO:0000313" key="2">
    <source>
        <dbReference type="Proteomes" id="UP001367508"/>
    </source>
</evidence>
<sequence>MSNSEGSHNFSLGPDHEIRPYHLTLSFHLALKLLHHDLKLLRKTRCMHANKAEENVVLASKLALALAHTMAGGSDLSYQPYSSTLDHTVWVWDFQVDACQGSGGRIVHAWSIVMKMRWPGRAVILVHTRVGDRSLHVECSYVQRADTYGLG</sequence>
<keyword evidence="2" id="KW-1185">Reference proteome</keyword>
<proteinExistence type="predicted"/>
<dbReference type="EMBL" id="JAYMYQ010000004">
    <property type="protein sequence ID" value="KAK7339534.1"/>
    <property type="molecule type" value="Genomic_DNA"/>
</dbReference>
<evidence type="ECO:0000313" key="1">
    <source>
        <dbReference type="EMBL" id="KAK7339534.1"/>
    </source>
</evidence>
<gene>
    <name evidence="1" type="ORF">VNO77_20208</name>
</gene>
<reference evidence="1 2" key="1">
    <citation type="submission" date="2024-01" db="EMBL/GenBank/DDBJ databases">
        <title>The genomes of 5 underutilized Papilionoideae crops provide insights into root nodulation and disease resistanc.</title>
        <authorList>
            <person name="Jiang F."/>
        </authorList>
    </citation>
    <scope>NUCLEOTIDE SEQUENCE [LARGE SCALE GENOMIC DNA]</scope>
    <source>
        <strain evidence="1">LVBAO_FW01</strain>
        <tissue evidence="1">Leaves</tissue>
    </source>
</reference>
<protein>
    <submittedName>
        <fullName evidence="1">Uncharacterized protein</fullName>
    </submittedName>
</protein>
<dbReference type="Proteomes" id="UP001367508">
    <property type="component" value="Unassembled WGS sequence"/>
</dbReference>
<comment type="caution">
    <text evidence="1">The sequence shown here is derived from an EMBL/GenBank/DDBJ whole genome shotgun (WGS) entry which is preliminary data.</text>
</comment>
<name>A0AAN9LSD4_CANGL</name>